<keyword evidence="1" id="KW-0472">Membrane</keyword>
<name>A0A5C6DG83_9BACT</name>
<dbReference type="Proteomes" id="UP000319143">
    <property type="component" value="Unassembled WGS sequence"/>
</dbReference>
<comment type="caution">
    <text evidence="2">The sequence shown here is derived from an EMBL/GenBank/DDBJ whole genome shotgun (WGS) entry which is preliminary data.</text>
</comment>
<accession>A0A5C6DG83</accession>
<keyword evidence="1" id="KW-1133">Transmembrane helix</keyword>
<evidence type="ECO:0000256" key="1">
    <source>
        <dbReference type="SAM" id="Phobius"/>
    </source>
</evidence>
<proteinExistence type="predicted"/>
<organism evidence="2 3">
    <name type="scientific">Novipirellula artificiosorum</name>
    <dbReference type="NCBI Taxonomy" id="2528016"/>
    <lineage>
        <taxon>Bacteria</taxon>
        <taxon>Pseudomonadati</taxon>
        <taxon>Planctomycetota</taxon>
        <taxon>Planctomycetia</taxon>
        <taxon>Pirellulales</taxon>
        <taxon>Pirellulaceae</taxon>
        <taxon>Novipirellula</taxon>
    </lineage>
</organism>
<keyword evidence="1" id="KW-0812">Transmembrane</keyword>
<protein>
    <submittedName>
        <fullName evidence="2">Uncharacterized protein</fullName>
    </submittedName>
</protein>
<dbReference type="AlphaFoldDB" id="A0A5C6DG83"/>
<evidence type="ECO:0000313" key="2">
    <source>
        <dbReference type="EMBL" id="TWU34837.1"/>
    </source>
</evidence>
<reference evidence="2 3" key="1">
    <citation type="submission" date="2019-02" db="EMBL/GenBank/DDBJ databases">
        <title>Deep-cultivation of Planctomycetes and their phenomic and genomic characterization uncovers novel biology.</title>
        <authorList>
            <person name="Wiegand S."/>
            <person name="Jogler M."/>
            <person name="Boedeker C."/>
            <person name="Pinto D."/>
            <person name="Vollmers J."/>
            <person name="Rivas-Marin E."/>
            <person name="Kohn T."/>
            <person name="Peeters S.H."/>
            <person name="Heuer A."/>
            <person name="Rast P."/>
            <person name="Oberbeckmann S."/>
            <person name="Bunk B."/>
            <person name="Jeske O."/>
            <person name="Meyerdierks A."/>
            <person name="Storesund J.E."/>
            <person name="Kallscheuer N."/>
            <person name="Luecker S."/>
            <person name="Lage O.M."/>
            <person name="Pohl T."/>
            <person name="Merkel B.J."/>
            <person name="Hornburger P."/>
            <person name="Mueller R.-W."/>
            <person name="Bruemmer F."/>
            <person name="Labrenz M."/>
            <person name="Spormann A.M."/>
            <person name="Op Den Camp H."/>
            <person name="Overmann J."/>
            <person name="Amann R."/>
            <person name="Jetten M.S.M."/>
            <person name="Mascher T."/>
            <person name="Medema M.H."/>
            <person name="Devos D.P."/>
            <person name="Kaster A.-K."/>
            <person name="Ovreas L."/>
            <person name="Rohde M."/>
            <person name="Galperin M.Y."/>
            <person name="Jogler C."/>
        </authorList>
    </citation>
    <scope>NUCLEOTIDE SEQUENCE [LARGE SCALE GENOMIC DNA]</scope>
    <source>
        <strain evidence="2 3">Poly41</strain>
    </source>
</reference>
<sequence>MVMPIPPWIEFIVMGAIGICLIAFLVFLGLFLPWAWSKYFNYLGRNEKRDQPVDASSAKGNRT</sequence>
<keyword evidence="3" id="KW-1185">Reference proteome</keyword>
<evidence type="ECO:0000313" key="3">
    <source>
        <dbReference type="Proteomes" id="UP000319143"/>
    </source>
</evidence>
<feature type="transmembrane region" description="Helical" evidence="1">
    <location>
        <begin position="12"/>
        <end position="36"/>
    </location>
</feature>
<gene>
    <name evidence="2" type="ORF">Poly41_39800</name>
</gene>
<dbReference type="EMBL" id="SJPV01000007">
    <property type="protein sequence ID" value="TWU34837.1"/>
    <property type="molecule type" value="Genomic_DNA"/>
</dbReference>